<reference evidence="8 9" key="1">
    <citation type="journal article" date="2019" name="Int. J. Syst. Evol. Microbiol.">
        <title>Rufibacter sediminis sp. nov., isolated from freshwater lake sediment.</title>
        <authorList>
            <person name="Qu J.H."/>
            <person name="Zhang L.J."/>
            <person name="Fu Y.H."/>
            <person name="Li H.F."/>
        </authorList>
    </citation>
    <scope>NUCLEOTIDE SEQUENCE [LARGE SCALE GENOMIC DNA]</scope>
    <source>
        <strain evidence="8 9">H-1</strain>
    </source>
</reference>
<feature type="transmembrane region" description="Helical" evidence="7">
    <location>
        <begin position="172"/>
        <end position="193"/>
    </location>
</feature>
<evidence type="ECO:0000256" key="6">
    <source>
        <dbReference type="ARBA" id="ARBA00023136"/>
    </source>
</evidence>
<proteinExistence type="inferred from homology"/>
<dbReference type="Proteomes" id="UP000659698">
    <property type="component" value="Unassembled WGS sequence"/>
</dbReference>
<feature type="transmembrane region" description="Helical" evidence="7">
    <location>
        <begin position="441"/>
        <end position="460"/>
    </location>
</feature>
<feature type="transmembrane region" description="Helical" evidence="7">
    <location>
        <begin position="417"/>
        <end position="435"/>
    </location>
</feature>
<sequence>MRETNIKDKAALGFAWLTGERLGNLLSDFLISVLLARLLGPTDFGLIAMVSVFIALLRPFTEAGLGSALLRKKDATHHDYATVFWSNLALSVGTYIVLYVSAPWVFRFYSEPSLTQLIRVLGSVLILTALGMVQNIKLTKEMDFRRISLLSLASNIFSGIVGLYMAYLGWGYWALVVRQLLNGIGTTVLYWLWGTWSPTFTFSKASFRDFFGFGSKLLLANLLDTGFKNIYPLLIGKFYSAASLGYYNRASSLKDIPQALITQISGRVTYPILIEVQEDREKLTGIYRRLVQVISFLYFPVMMGLMGLSKCVVLVLLSEKWAQTTPLLQGLAFAGLLYPIHSLNLNVLTLKKRSDIFLYLEIIKKALTVLVVLITFRWGLMAMIYGQIVLSFLSLFINAHYTGKFIGYGFYEQVKDLVPNFIPAFLMGALLMGGIEALDTYTWWSLTFWLILGACLYLGLTAAFNRKGLLYLYDFSLQKYKTVKAQF</sequence>
<feature type="transmembrane region" description="Helical" evidence="7">
    <location>
        <begin position="82"/>
        <end position="105"/>
    </location>
</feature>
<feature type="transmembrane region" description="Helical" evidence="7">
    <location>
        <begin position="117"/>
        <end position="135"/>
    </location>
</feature>
<dbReference type="InterPro" id="IPR050833">
    <property type="entry name" value="Poly_Biosynth_Transport"/>
</dbReference>
<keyword evidence="9" id="KW-1185">Reference proteome</keyword>
<feature type="transmembrane region" description="Helical" evidence="7">
    <location>
        <begin position="330"/>
        <end position="349"/>
    </location>
</feature>
<dbReference type="CDD" id="cd13127">
    <property type="entry name" value="MATE_tuaB_like"/>
    <property type="match status" value="1"/>
</dbReference>
<comment type="subcellular location">
    <subcellularLocation>
        <location evidence="1">Cell membrane</location>
        <topology evidence="1">Multi-pass membrane protein</topology>
    </subcellularLocation>
</comment>
<protein>
    <submittedName>
        <fullName evidence="8">Lipopolysaccharide biosynthesis protein</fullName>
    </submittedName>
</protein>
<evidence type="ECO:0000256" key="4">
    <source>
        <dbReference type="ARBA" id="ARBA00022692"/>
    </source>
</evidence>
<evidence type="ECO:0000256" key="7">
    <source>
        <dbReference type="SAM" id="Phobius"/>
    </source>
</evidence>
<keyword evidence="3" id="KW-1003">Cell membrane</keyword>
<comment type="caution">
    <text evidence="8">The sequence shown here is derived from an EMBL/GenBank/DDBJ whole genome shotgun (WGS) entry which is preliminary data.</text>
</comment>
<organism evidence="8 9">
    <name type="scientific">Rufibacter sediminis</name>
    <dbReference type="NCBI Taxonomy" id="2762756"/>
    <lineage>
        <taxon>Bacteria</taxon>
        <taxon>Pseudomonadati</taxon>
        <taxon>Bacteroidota</taxon>
        <taxon>Cytophagia</taxon>
        <taxon>Cytophagales</taxon>
        <taxon>Hymenobacteraceae</taxon>
        <taxon>Rufibacter</taxon>
    </lineage>
</organism>
<evidence type="ECO:0000256" key="1">
    <source>
        <dbReference type="ARBA" id="ARBA00004651"/>
    </source>
</evidence>
<feature type="transmembrane region" description="Helical" evidence="7">
    <location>
        <begin position="296"/>
        <end position="318"/>
    </location>
</feature>
<feature type="transmembrane region" description="Helical" evidence="7">
    <location>
        <begin position="147"/>
        <end position="166"/>
    </location>
</feature>
<evidence type="ECO:0000313" key="8">
    <source>
        <dbReference type="EMBL" id="MBC3538797.1"/>
    </source>
</evidence>
<keyword evidence="4 7" id="KW-0812">Transmembrane</keyword>
<evidence type="ECO:0000256" key="2">
    <source>
        <dbReference type="ARBA" id="ARBA00007430"/>
    </source>
</evidence>
<name>A0ABR6VNQ8_9BACT</name>
<dbReference type="PANTHER" id="PTHR30250:SF10">
    <property type="entry name" value="LIPOPOLYSACCHARIDE BIOSYNTHESIS PROTEIN WZXC"/>
    <property type="match status" value="1"/>
</dbReference>
<dbReference type="PANTHER" id="PTHR30250">
    <property type="entry name" value="PST FAMILY PREDICTED COLANIC ACID TRANSPORTER"/>
    <property type="match status" value="1"/>
</dbReference>
<dbReference type="Pfam" id="PF13440">
    <property type="entry name" value="Polysacc_synt_3"/>
    <property type="match status" value="1"/>
</dbReference>
<gene>
    <name evidence="8" type="ORF">H7U12_03835</name>
</gene>
<feature type="transmembrane region" description="Helical" evidence="7">
    <location>
        <begin position="356"/>
        <end position="376"/>
    </location>
</feature>
<keyword evidence="6 7" id="KW-0472">Membrane</keyword>
<comment type="similarity">
    <text evidence="2">Belongs to the polysaccharide synthase family.</text>
</comment>
<feature type="transmembrane region" description="Helical" evidence="7">
    <location>
        <begin position="382"/>
        <end position="401"/>
    </location>
</feature>
<evidence type="ECO:0000256" key="3">
    <source>
        <dbReference type="ARBA" id="ARBA00022475"/>
    </source>
</evidence>
<evidence type="ECO:0000313" key="9">
    <source>
        <dbReference type="Proteomes" id="UP000659698"/>
    </source>
</evidence>
<accession>A0ABR6VNQ8</accession>
<keyword evidence="5 7" id="KW-1133">Transmembrane helix</keyword>
<dbReference type="RefSeq" id="WP_186633131.1">
    <property type="nucleotide sequence ID" value="NZ_JACOAF010000008.1"/>
</dbReference>
<dbReference type="EMBL" id="JACOAF010000008">
    <property type="protein sequence ID" value="MBC3538797.1"/>
    <property type="molecule type" value="Genomic_DNA"/>
</dbReference>
<evidence type="ECO:0000256" key="5">
    <source>
        <dbReference type="ARBA" id="ARBA00022989"/>
    </source>
</evidence>